<dbReference type="EMBL" id="DAAURX010000005">
    <property type="protein sequence ID" value="HAF2464186.1"/>
    <property type="molecule type" value="Genomic_DNA"/>
</dbReference>
<name>A0A744DLU7_SALER</name>
<comment type="caution">
    <text evidence="2">The sequence shown here is derived from an EMBL/GenBank/DDBJ whole genome shotgun (WGS) entry which is preliminary data.</text>
</comment>
<evidence type="ECO:0000313" key="6">
    <source>
        <dbReference type="EMBL" id="HAF5975475.1"/>
    </source>
</evidence>
<evidence type="ECO:0000313" key="1">
    <source>
        <dbReference type="EMBL" id="HAF1427635.1"/>
    </source>
</evidence>
<accession>A0A744DLU7</accession>
<reference evidence="2" key="1">
    <citation type="journal article" date="2018" name="Genome Biol.">
        <title>SKESA: strategic k-mer extension for scrupulous assemblies.</title>
        <authorList>
            <person name="Souvorov A."/>
            <person name="Agarwala R."/>
            <person name="Lipman D.J."/>
        </authorList>
    </citation>
    <scope>NUCLEOTIDE SEQUENCE</scope>
    <source>
        <strain evidence="3">MA.126 SEB-6</strain>
        <strain evidence="5">MA.132 KAW-3</strain>
        <strain evidence="2">MA.133 KAW-9</strain>
        <strain evidence="1">MA.134 KAK-3</strain>
        <strain evidence="4">MA.135 KAW-10</strain>
        <strain evidence="6">MA.AU142 KAW-22</strain>
    </source>
</reference>
<dbReference type="EMBL" id="DAAURI010000004">
    <property type="protein sequence ID" value="HAF2667533.1"/>
    <property type="molecule type" value="Genomic_DNA"/>
</dbReference>
<evidence type="ECO:0000313" key="3">
    <source>
        <dbReference type="EMBL" id="HAF2635353.1"/>
    </source>
</evidence>
<evidence type="ECO:0000313" key="4">
    <source>
        <dbReference type="EMBL" id="HAF2667533.1"/>
    </source>
</evidence>
<dbReference type="EMBL" id="DAAVUH010000009">
    <property type="protein sequence ID" value="HAF5664784.1"/>
    <property type="molecule type" value="Genomic_DNA"/>
</dbReference>
<protein>
    <submittedName>
        <fullName evidence="2">Eae-like protein</fullName>
    </submittedName>
</protein>
<dbReference type="EMBL" id="DAAVRJ010000019">
    <property type="protein sequence ID" value="HAF5975475.1"/>
    <property type="molecule type" value="Genomic_DNA"/>
</dbReference>
<gene>
    <name evidence="1" type="ORF">G8N45_002146</name>
    <name evidence="3" type="ORF">G8N59_002153</name>
    <name evidence="4" type="ORF">G8N66_002410</name>
    <name evidence="5" type="ORF">G8N89_003249</name>
    <name evidence="2" type="ORF">G8O02_002412</name>
    <name evidence="6" type="ORF">G9E84_004415</name>
</gene>
<reference evidence="2" key="2">
    <citation type="submission" date="2020-02" db="EMBL/GenBank/DDBJ databases">
        <authorList>
            <consortium name="NCBI Pathogen Detection Project"/>
        </authorList>
    </citation>
    <scope>NUCLEOTIDE SEQUENCE</scope>
    <source>
        <strain evidence="3">MA.126 SEB-6</strain>
        <strain evidence="5">MA.132 KAW-3</strain>
        <strain evidence="2">MA.133 KAW-9</strain>
        <strain evidence="1">MA.134 KAK-3</strain>
        <strain evidence="4">MA.135 KAW-10</strain>
        <strain evidence="6">MA.AU142 KAW-22</strain>
    </source>
</reference>
<organism evidence="2">
    <name type="scientific">Salmonella enterica</name>
    <name type="common">Salmonella choleraesuis</name>
    <dbReference type="NCBI Taxonomy" id="28901"/>
    <lineage>
        <taxon>Bacteria</taxon>
        <taxon>Pseudomonadati</taxon>
        <taxon>Pseudomonadota</taxon>
        <taxon>Gammaproteobacteria</taxon>
        <taxon>Enterobacterales</taxon>
        <taxon>Enterobacteriaceae</taxon>
        <taxon>Salmonella</taxon>
    </lineage>
</organism>
<dbReference type="AlphaFoldDB" id="A0A744DLU7"/>
<dbReference type="EMBL" id="DAAURQ010000004">
    <property type="protein sequence ID" value="HAF2635353.1"/>
    <property type="molecule type" value="Genomic_DNA"/>
</dbReference>
<proteinExistence type="predicted"/>
<evidence type="ECO:0000313" key="2">
    <source>
        <dbReference type="EMBL" id="HAF2464186.1"/>
    </source>
</evidence>
<evidence type="ECO:0000313" key="5">
    <source>
        <dbReference type="EMBL" id="HAF5664784.1"/>
    </source>
</evidence>
<dbReference type="EMBL" id="DAAUMB010000004">
    <property type="protein sequence ID" value="HAF1427635.1"/>
    <property type="molecule type" value="Genomic_DNA"/>
</dbReference>
<sequence>MKEVKIYTIVSDQLSPPITGESFCTDMVRHSDYAELEDKYAALAADNDKAMESLKQADAVVKLAHEKFSALASENAALKKSEVEFNEYCRRECEDVGDTWVDDFTETPATDAFLDEVRAQAHKEGAYFVANRMLAAWDAGFIDDTAKNAADIARMILTSTEFMTDAPEGDFDRSFADGVLEGIAAQLRKGVQS</sequence>